<evidence type="ECO:0000313" key="3">
    <source>
        <dbReference type="Proteomes" id="UP001295684"/>
    </source>
</evidence>
<organism evidence="2 3">
    <name type="scientific">Euplotes crassus</name>
    <dbReference type="NCBI Taxonomy" id="5936"/>
    <lineage>
        <taxon>Eukaryota</taxon>
        <taxon>Sar</taxon>
        <taxon>Alveolata</taxon>
        <taxon>Ciliophora</taxon>
        <taxon>Intramacronucleata</taxon>
        <taxon>Spirotrichea</taxon>
        <taxon>Hypotrichia</taxon>
        <taxon>Euplotida</taxon>
        <taxon>Euplotidae</taxon>
        <taxon>Moneuplotes</taxon>
    </lineage>
</organism>
<gene>
    <name evidence="2" type="ORF">ECRASSUSDP1_LOCUS11837</name>
</gene>
<dbReference type="Proteomes" id="UP001295684">
    <property type="component" value="Unassembled WGS sequence"/>
</dbReference>
<feature type="chain" id="PRO_5041970339" description="Lipid-binding serum glycoprotein N-terminal domain-containing protein" evidence="1">
    <location>
        <begin position="18"/>
        <end position="344"/>
    </location>
</feature>
<name>A0AAD1XBT6_EUPCR</name>
<feature type="signal peptide" evidence="1">
    <location>
        <begin position="1"/>
        <end position="17"/>
    </location>
</feature>
<accession>A0AAD1XBT6</accession>
<dbReference type="AlphaFoldDB" id="A0AAD1XBT6"/>
<sequence>MNKNLFLILLIPLLVVAEEYEAITVGMKASYTKKVLEQIVIDTPIDINIDKAKHGKLLMSSVNLTIDPPYSDGVETYFNKKNNSITIEMKNQKFMFESSITIKKALFKINGRAKTTGIIDKITLSFGLTTQEGQYTNGPAIYIKDIDVKLNQKGWEINLSTKWLDFMMKPLYKLIKKLVIKSVSKLIEDKIKESTFQQIHEELTRVSGRFMIDDGVLVDHDALDAIHFKDGAVNIPYEVTYYLPQDSEAAEKETEVCESDCENEQDSEAKLEQESEKTYKKINKFFLIEQCIENNQSAKFCFGRANPEQQVEHFDGDFSRIKKYFLPALTLIYNNAAMVFEGEE</sequence>
<dbReference type="EMBL" id="CAMPGE010011711">
    <property type="protein sequence ID" value="CAI2370524.1"/>
    <property type="molecule type" value="Genomic_DNA"/>
</dbReference>
<keyword evidence="3" id="KW-1185">Reference proteome</keyword>
<evidence type="ECO:0000313" key="2">
    <source>
        <dbReference type="EMBL" id="CAI2370524.1"/>
    </source>
</evidence>
<comment type="caution">
    <text evidence="2">The sequence shown here is derived from an EMBL/GenBank/DDBJ whole genome shotgun (WGS) entry which is preliminary data.</text>
</comment>
<evidence type="ECO:0008006" key="4">
    <source>
        <dbReference type="Google" id="ProtNLM"/>
    </source>
</evidence>
<proteinExistence type="predicted"/>
<dbReference type="Gene3D" id="3.15.10.10">
    <property type="entry name" value="Bactericidal permeability-increasing protein, domain 1"/>
    <property type="match status" value="1"/>
</dbReference>
<protein>
    <recommendedName>
        <fullName evidence="4">Lipid-binding serum glycoprotein N-terminal domain-containing protein</fullName>
    </recommendedName>
</protein>
<evidence type="ECO:0000256" key="1">
    <source>
        <dbReference type="SAM" id="SignalP"/>
    </source>
</evidence>
<keyword evidence="1" id="KW-0732">Signal</keyword>
<reference evidence="2" key="1">
    <citation type="submission" date="2023-07" db="EMBL/GenBank/DDBJ databases">
        <authorList>
            <consortium name="AG Swart"/>
            <person name="Singh M."/>
            <person name="Singh A."/>
            <person name="Seah K."/>
            <person name="Emmerich C."/>
        </authorList>
    </citation>
    <scope>NUCLEOTIDE SEQUENCE</scope>
    <source>
        <strain evidence="2">DP1</strain>
    </source>
</reference>